<comment type="caution">
    <text evidence="2">The sequence shown here is derived from an EMBL/GenBank/DDBJ whole genome shotgun (WGS) entry which is preliminary data.</text>
</comment>
<reference evidence="3" key="1">
    <citation type="journal article" date="2019" name="Int. J. Syst. Evol. Microbiol.">
        <title>The Global Catalogue of Microorganisms (GCM) 10K type strain sequencing project: providing services to taxonomists for standard genome sequencing and annotation.</title>
        <authorList>
            <consortium name="The Broad Institute Genomics Platform"/>
            <consortium name="The Broad Institute Genome Sequencing Center for Infectious Disease"/>
            <person name="Wu L."/>
            <person name="Ma J."/>
        </authorList>
    </citation>
    <scope>NUCLEOTIDE SEQUENCE [LARGE SCALE GENOMIC DNA]</scope>
    <source>
        <strain evidence="3">JCM 4376</strain>
    </source>
</reference>
<evidence type="ECO:0000256" key="1">
    <source>
        <dbReference type="SAM" id="MobiDB-lite"/>
    </source>
</evidence>
<keyword evidence="3" id="KW-1185">Reference proteome</keyword>
<gene>
    <name evidence="2" type="ORF">GCM10015535_41870</name>
</gene>
<accession>A0ABQ2W4G3</accession>
<evidence type="ECO:0000313" key="3">
    <source>
        <dbReference type="Proteomes" id="UP000660675"/>
    </source>
</evidence>
<proteinExistence type="predicted"/>
<sequence>MDLTAAPSKVPPALWLPQARQAPLGDTRHWPHPRNTPAELKPLVRAFGHLHTRTDHQIGGHAVPVQGPVAYEIANATLGSMHPWEGRPLDQEAERSVLLAQFGRDSDARTNLGDEGTLYNRPSRPSQSQRRRSPERASGPSRRAGPPPGCGLWATDDPVAGLKLGPAGLVRHGPRRMARYREAWIYWSSGG</sequence>
<dbReference type="Proteomes" id="UP000660675">
    <property type="component" value="Unassembled WGS sequence"/>
</dbReference>
<feature type="region of interest" description="Disordered" evidence="1">
    <location>
        <begin position="101"/>
        <end position="154"/>
    </location>
</feature>
<name>A0ABQ2W4G3_9ACTN</name>
<dbReference type="EMBL" id="BMTF01000014">
    <property type="protein sequence ID" value="GGV89076.1"/>
    <property type="molecule type" value="Genomic_DNA"/>
</dbReference>
<protein>
    <submittedName>
        <fullName evidence="2">Uncharacterized protein</fullName>
    </submittedName>
</protein>
<evidence type="ECO:0000313" key="2">
    <source>
        <dbReference type="EMBL" id="GGV89076.1"/>
    </source>
</evidence>
<dbReference type="Gene3D" id="2.30.320.10">
    <property type="entry name" value="YwqG-like"/>
    <property type="match status" value="1"/>
</dbReference>
<organism evidence="2 3">
    <name type="scientific">Streptomyces gelaticus</name>
    <dbReference type="NCBI Taxonomy" id="285446"/>
    <lineage>
        <taxon>Bacteria</taxon>
        <taxon>Bacillati</taxon>
        <taxon>Actinomycetota</taxon>
        <taxon>Actinomycetes</taxon>
        <taxon>Kitasatosporales</taxon>
        <taxon>Streptomycetaceae</taxon>
        <taxon>Streptomyces</taxon>
    </lineage>
</organism>